<dbReference type="RefSeq" id="WP_160603377.1">
    <property type="nucleotide sequence ID" value="NZ_WTYX01000001.1"/>
</dbReference>
<sequence>MRSYNRFRTDQEIECRIGGKDLIVSLYNLSCGGCMIETSDDAAEEGAEVELSLTGKTTIPGRIVWRLGKNTGIKFDLPLHQKMVEHFGYSDEEDFDRNDPRDRFGIPLVDIRPVAAGMIE</sequence>
<comment type="caution">
    <text evidence="2">The sequence shown here is derived from an EMBL/GenBank/DDBJ whole genome shotgun (WGS) entry which is preliminary data.</text>
</comment>
<accession>A0A844ZWH7</accession>
<dbReference type="SUPFAM" id="SSF141371">
    <property type="entry name" value="PilZ domain-like"/>
    <property type="match status" value="1"/>
</dbReference>
<evidence type="ECO:0000313" key="2">
    <source>
        <dbReference type="EMBL" id="MXO89859.1"/>
    </source>
</evidence>
<reference evidence="2 3" key="1">
    <citation type="submission" date="2019-12" db="EMBL/GenBank/DDBJ databases">
        <title>Genomic-based taxomic classification of the family Erythrobacteraceae.</title>
        <authorList>
            <person name="Xu L."/>
        </authorList>
    </citation>
    <scope>NUCLEOTIDE SEQUENCE [LARGE SCALE GENOMIC DNA]</scope>
    <source>
        <strain evidence="2 3">KCTC 52763</strain>
    </source>
</reference>
<dbReference type="AlphaFoldDB" id="A0A844ZWH7"/>
<dbReference type="EMBL" id="WTYX01000001">
    <property type="protein sequence ID" value="MXO89859.1"/>
    <property type="molecule type" value="Genomic_DNA"/>
</dbReference>
<keyword evidence="3" id="KW-1185">Reference proteome</keyword>
<protein>
    <recommendedName>
        <fullName evidence="1">PilZ domain-containing protein</fullName>
    </recommendedName>
</protein>
<dbReference type="OrthoDB" id="7508603at2"/>
<dbReference type="Pfam" id="PF07238">
    <property type="entry name" value="PilZ"/>
    <property type="match status" value="1"/>
</dbReference>
<evidence type="ECO:0000313" key="3">
    <source>
        <dbReference type="Proteomes" id="UP000442714"/>
    </source>
</evidence>
<dbReference type="Proteomes" id="UP000442714">
    <property type="component" value="Unassembled WGS sequence"/>
</dbReference>
<feature type="domain" description="PilZ" evidence="1">
    <location>
        <begin position="2"/>
        <end position="82"/>
    </location>
</feature>
<organism evidence="2 3">
    <name type="scientific">Pontixanthobacter aquaemixtae</name>
    <dbReference type="NCBI Taxonomy" id="1958940"/>
    <lineage>
        <taxon>Bacteria</taxon>
        <taxon>Pseudomonadati</taxon>
        <taxon>Pseudomonadota</taxon>
        <taxon>Alphaproteobacteria</taxon>
        <taxon>Sphingomonadales</taxon>
        <taxon>Erythrobacteraceae</taxon>
        <taxon>Pontixanthobacter</taxon>
    </lineage>
</organism>
<evidence type="ECO:0000259" key="1">
    <source>
        <dbReference type="Pfam" id="PF07238"/>
    </source>
</evidence>
<dbReference type="GO" id="GO:0035438">
    <property type="term" value="F:cyclic-di-GMP binding"/>
    <property type="evidence" value="ECO:0007669"/>
    <property type="project" value="InterPro"/>
</dbReference>
<gene>
    <name evidence="2" type="ORF">GRI41_03415</name>
</gene>
<proteinExistence type="predicted"/>
<name>A0A844ZWH7_9SPHN</name>
<dbReference type="InterPro" id="IPR009875">
    <property type="entry name" value="PilZ_domain"/>
</dbReference>
<dbReference type="Gene3D" id="2.40.10.220">
    <property type="entry name" value="predicted glycosyltransferase like domains"/>
    <property type="match status" value="1"/>
</dbReference>